<feature type="domain" description="Flavoprotein" evidence="1">
    <location>
        <begin position="12"/>
        <end position="140"/>
    </location>
</feature>
<dbReference type="EMBL" id="JBHLUE010000016">
    <property type="protein sequence ID" value="MFC0566258.1"/>
    <property type="molecule type" value="Genomic_DNA"/>
</dbReference>
<sequence length="181" mass="18478">MTDVDRCPVLHLVSCGSPRAARATELVGLAQAAGWAVVPVATPYGLRFLDVAAVATLTGQPVRSEFRTPDQPKAIPDPDSVLVCPATFNTLNKIAAGSADNLALALVAEAVGAGVPVVVAPALNTALAAHPAFRRSVAELRAAGVTVLYGPDVYLPNRPGEGEADYPLDRAVAALGPPPTA</sequence>
<name>A0ABV6P1T3_9ACTN</name>
<dbReference type="InterPro" id="IPR003382">
    <property type="entry name" value="Flavoprotein"/>
</dbReference>
<dbReference type="Pfam" id="PF02441">
    <property type="entry name" value="Flavoprotein"/>
    <property type="match status" value="1"/>
</dbReference>
<dbReference type="Proteomes" id="UP001589894">
    <property type="component" value="Unassembled WGS sequence"/>
</dbReference>
<reference evidence="2 3" key="1">
    <citation type="submission" date="2024-09" db="EMBL/GenBank/DDBJ databases">
        <authorList>
            <person name="Sun Q."/>
            <person name="Mori K."/>
        </authorList>
    </citation>
    <scope>NUCLEOTIDE SEQUENCE [LARGE SCALE GENOMIC DNA]</scope>
    <source>
        <strain evidence="2 3">TBRC 2205</strain>
    </source>
</reference>
<evidence type="ECO:0000313" key="3">
    <source>
        <dbReference type="Proteomes" id="UP001589894"/>
    </source>
</evidence>
<accession>A0ABV6P1T3</accession>
<evidence type="ECO:0000259" key="1">
    <source>
        <dbReference type="Pfam" id="PF02441"/>
    </source>
</evidence>
<comment type="caution">
    <text evidence="2">The sequence shown here is derived from an EMBL/GenBank/DDBJ whole genome shotgun (WGS) entry which is preliminary data.</text>
</comment>
<dbReference type="PANTHER" id="PTHR14359">
    <property type="entry name" value="HOMO-OLIGOMERIC FLAVIN CONTAINING CYS DECARBOXYLASE FAMILY"/>
    <property type="match status" value="1"/>
</dbReference>
<gene>
    <name evidence="2" type="ORF">ACFFHU_19225</name>
</gene>
<dbReference type="RefSeq" id="WP_377340804.1">
    <property type="nucleotide sequence ID" value="NZ_JBHLUE010000016.1"/>
</dbReference>
<keyword evidence="3" id="KW-1185">Reference proteome</keyword>
<organism evidence="2 3">
    <name type="scientific">Plantactinospora siamensis</name>
    <dbReference type="NCBI Taxonomy" id="555372"/>
    <lineage>
        <taxon>Bacteria</taxon>
        <taxon>Bacillati</taxon>
        <taxon>Actinomycetota</taxon>
        <taxon>Actinomycetes</taxon>
        <taxon>Micromonosporales</taxon>
        <taxon>Micromonosporaceae</taxon>
        <taxon>Plantactinospora</taxon>
    </lineage>
</organism>
<dbReference type="PANTHER" id="PTHR14359:SF6">
    <property type="entry name" value="PHOSPHOPANTOTHENOYLCYSTEINE DECARBOXYLASE"/>
    <property type="match status" value="1"/>
</dbReference>
<evidence type="ECO:0000313" key="2">
    <source>
        <dbReference type="EMBL" id="MFC0566258.1"/>
    </source>
</evidence>
<dbReference type="Gene3D" id="3.40.50.1950">
    <property type="entry name" value="Flavin prenyltransferase-like"/>
    <property type="match status" value="1"/>
</dbReference>
<proteinExistence type="predicted"/>
<dbReference type="SUPFAM" id="SSF52507">
    <property type="entry name" value="Homo-oligomeric flavin-containing Cys decarboxylases, HFCD"/>
    <property type="match status" value="1"/>
</dbReference>
<protein>
    <submittedName>
        <fullName evidence="2">Flavoprotein</fullName>
    </submittedName>
</protein>
<dbReference type="InterPro" id="IPR036551">
    <property type="entry name" value="Flavin_trans-like"/>
</dbReference>